<evidence type="ECO:0000313" key="3">
    <source>
        <dbReference type="Proteomes" id="UP000177697"/>
    </source>
</evidence>
<organism evidence="2 3">
    <name type="scientific">Candidatus Zambryskibacteria bacterium RIFOXYC1_FULL_39_10</name>
    <dbReference type="NCBI Taxonomy" id="1802779"/>
    <lineage>
        <taxon>Bacteria</taxon>
        <taxon>Candidatus Zambryskiibacteriota</taxon>
    </lineage>
</organism>
<dbReference type="Proteomes" id="UP000177697">
    <property type="component" value="Unassembled WGS sequence"/>
</dbReference>
<accession>A0A1G2V2G3</accession>
<dbReference type="AlphaFoldDB" id="A0A1G2V2G3"/>
<keyword evidence="1" id="KW-0175">Coiled coil</keyword>
<comment type="caution">
    <text evidence="2">The sequence shown here is derived from an EMBL/GenBank/DDBJ whole genome shotgun (WGS) entry which is preliminary data.</text>
</comment>
<evidence type="ECO:0000256" key="1">
    <source>
        <dbReference type="SAM" id="Coils"/>
    </source>
</evidence>
<proteinExistence type="predicted"/>
<feature type="coiled-coil region" evidence="1">
    <location>
        <begin position="48"/>
        <end position="75"/>
    </location>
</feature>
<name>A0A1G2V2G3_9BACT</name>
<protein>
    <submittedName>
        <fullName evidence="2">Uncharacterized protein</fullName>
    </submittedName>
</protein>
<gene>
    <name evidence="2" type="ORF">A2431_00980</name>
</gene>
<reference evidence="2 3" key="1">
    <citation type="journal article" date="2016" name="Nat. Commun.">
        <title>Thousands of microbial genomes shed light on interconnected biogeochemical processes in an aquifer system.</title>
        <authorList>
            <person name="Anantharaman K."/>
            <person name="Brown C.T."/>
            <person name="Hug L.A."/>
            <person name="Sharon I."/>
            <person name="Castelle C.J."/>
            <person name="Probst A.J."/>
            <person name="Thomas B.C."/>
            <person name="Singh A."/>
            <person name="Wilkins M.J."/>
            <person name="Karaoz U."/>
            <person name="Brodie E.L."/>
            <person name="Williams K.H."/>
            <person name="Hubbard S.S."/>
            <person name="Banfield J.F."/>
        </authorList>
    </citation>
    <scope>NUCLEOTIDE SEQUENCE [LARGE SCALE GENOMIC DNA]</scope>
</reference>
<dbReference type="EMBL" id="MHWW01000005">
    <property type="protein sequence ID" value="OHB15818.1"/>
    <property type="molecule type" value="Genomic_DNA"/>
</dbReference>
<sequence length="137" mass="16490">MENLDQKKKIRHEIENEPYFEEIHRKNLEFAKRIYTTILEIEPTTREVLKMSLIVQNVEREKRKLEKELENSSSLARLASGPDPIEDLGERILSELYGVTHEEIVQLFPKSEDESENEKNKELKRKYFRRKQAELYR</sequence>
<evidence type="ECO:0000313" key="2">
    <source>
        <dbReference type="EMBL" id="OHB15818.1"/>
    </source>
</evidence>